<accession>A0A5D3ALH6</accession>
<keyword evidence="3" id="KW-1185">Reference proteome</keyword>
<feature type="compositionally biased region" description="Basic and acidic residues" evidence="1">
    <location>
        <begin position="153"/>
        <end position="163"/>
    </location>
</feature>
<evidence type="ECO:0000256" key="1">
    <source>
        <dbReference type="SAM" id="MobiDB-lite"/>
    </source>
</evidence>
<evidence type="ECO:0000313" key="2">
    <source>
        <dbReference type="EMBL" id="TYJ51804.1"/>
    </source>
</evidence>
<feature type="region of interest" description="Disordered" evidence="1">
    <location>
        <begin position="138"/>
        <end position="163"/>
    </location>
</feature>
<feature type="region of interest" description="Disordered" evidence="1">
    <location>
        <begin position="76"/>
        <end position="117"/>
    </location>
</feature>
<feature type="compositionally biased region" description="Low complexity" evidence="1">
    <location>
        <begin position="15"/>
        <end position="31"/>
    </location>
</feature>
<reference evidence="2 3" key="1">
    <citation type="submission" date="2017-05" db="EMBL/GenBank/DDBJ databases">
        <title>The Genome Sequence of Tsuchiyaea wingfieldii DSM 27421.</title>
        <authorList>
            <person name="Cuomo C."/>
            <person name="Passer A."/>
            <person name="Billmyre B."/>
            <person name="Heitman J."/>
        </authorList>
    </citation>
    <scope>NUCLEOTIDE SEQUENCE [LARGE SCALE GENOMIC DNA]</scope>
    <source>
        <strain evidence="2 3">DSM 27421</strain>
    </source>
</reference>
<gene>
    <name evidence="2" type="ORF">B9479_007599</name>
</gene>
<evidence type="ECO:0000313" key="3">
    <source>
        <dbReference type="Proteomes" id="UP000322245"/>
    </source>
</evidence>
<dbReference type="AlphaFoldDB" id="A0A5D3ALH6"/>
<dbReference type="Proteomes" id="UP000322245">
    <property type="component" value="Unassembled WGS sequence"/>
</dbReference>
<dbReference type="EMBL" id="NIDF01000184">
    <property type="protein sequence ID" value="TYJ51804.1"/>
    <property type="molecule type" value="Genomic_DNA"/>
</dbReference>
<sequence>MSSQDNVNDQRSEFTSSAVDTTAASTSAVDAQETLRKIISRETVIFNTNNPTASSEERGDNMNGMMGNIFKEAGIEPHPKMSTRLSTHPESIGRQHREGDGGARRTEEGEQPAYAWAQSNIWSEDGVARARVRMFDPSTRPVVVEEVEDGEVEEGKKNEGPSS</sequence>
<protein>
    <submittedName>
        <fullName evidence="2">Uncharacterized protein</fullName>
    </submittedName>
</protein>
<organism evidence="2 3">
    <name type="scientific">Cryptococcus floricola</name>
    <dbReference type="NCBI Taxonomy" id="2591691"/>
    <lineage>
        <taxon>Eukaryota</taxon>
        <taxon>Fungi</taxon>
        <taxon>Dikarya</taxon>
        <taxon>Basidiomycota</taxon>
        <taxon>Agaricomycotina</taxon>
        <taxon>Tremellomycetes</taxon>
        <taxon>Tremellales</taxon>
        <taxon>Cryptococcaceae</taxon>
        <taxon>Cryptococcus</taxon>
    </lineage>
</organism>
<name>A0A5D3ALH6_9TREE</name>
<feature type="region of interest" description="Disordered" evidence="1">
    <location>
        <begin position="1"/>
        <end position="32"/>
    </location>
</feature>
<comment type="caution">
    <text evidence="2">The sequence shown here is derived from an EMBL/GenBank/DDBJ whole genome shotgun (WGS) entry which is preliminary data.</text>
</comment>
<proteinExistence type="predicted"/>
<feature type="compositionally biased region" description="Basic and acidic residues" evidence="1">
    <location>
        <begin position="91"/>
        <end position="108"/>
    </location>
</feature>